<organism evidence="1 2">
    <name type="scientific">Roseburia zhanii</name>
    <dbReference type="NCBI Taxonomy" id="2763064"/>
    <lineage>
        <taxon>Bacteria</taxon>
        <taxon>Bacillati</taxon>
        <taxon>Bacillota</taxon>
        <taxon>Clostridia</taxon>
        <taxon>Lachnospirales</taxon>
        <taxon>Lachnospiraceae</taxon>
        <taxon>Roseburia</taxon>
    </lineage>
</organism>
<dbReference type="EMBL" id="JACOPH010000003">
    <property type="protein sequence ID" value="MBC5713808.1"/>
    <property type="molecule type" value="Genomic_DNA"/>
</dbReference>
<dbReference type="PANTHER" id="PTHR45661:SF3">
    <property type="entry name" value="IG-LIKE DOMAIN-CONTAINING PROTEIN"/>
    <property type="match status" value="1"/>
</dbReference>
<dbReference type="Gene3D" id="3.80.10.10">
    <property type="entry name" value="Ribonuclease Inhibitor"/>
    <property type="match status" value="1"/>
</dbReference>
<dbReference type="PANTHER" id="PTHR45661">
    <property type="entry name" value="SURFACE ANTIGEN"/>
    <property type="match status" value="1"/>
</dbReference>
<dbReference type="InterPro" id="IPR032675">
    <property type="entry name" value="LRR_dom_sf"/>
</dbReference>
<reference evidence="1" key="1">
    <citation type="submission" date="2020-08" db="EMBL/GenBank/DDBJ databases">
        <title>Genome public.</title>
        <authorList>
            <person name="Liu C."/>
            <person name="Sun Q."/>
        </authorList>
    </citation>
    <scope>NUCLEOTIDE SEQUENCE</scope>
    <source>
        <strain evidence="1">BX1005</strain>
    </source>
</reference>
<evidence type="ECO:0000313" key="1">
    <source>
        <dbReference type="EMBL" id="MBC5713808.1"/>
    </source>
</evidence>
<dbReference type="Gene3D" id="2.60.120.380">
    <property type="match status" value="2"/>
</dbReference>
<dbReference type="RefSeq" id="WP_186866632.1">
    <property type="nucleotide sequence ID" value="NZ_JACOPH010000003.1"/>
</dbReference>
<name>A0A923LN66_9FIRM</name>
<dbReference type="Proteomes" id="UP000606720">
    <property type="component" value="Unassembled WGS sequence"/>
</dbReference>
<proteinExistence type="predicted"/>
<comment type="caution">
    <text evidence="1">The sequence shown here is derived from an EMBL/GenBank/DDBJ whole genome shotgun (WGS) entry which is preliminary data.</text>
</comment>
<dbReference type="InterPro" id="IPR053139">
    <property type="entry name" value="Surface_bspA-like"/>
</dbReference>
<protein>
    <submittedName>
        <fullName evidence="1">Leucine-rich repeat domain-containing protein</fullName>
    </submittedName>
</protein>
<dbReference type="AlphaFoldDB" id="A0A923LN66"/>
<accession>A0A923LN66</accession>
<keyword evidence="2" id="KW-1185">Reference proteome</keyword>
<sequence>MMKNIQKIIFIFVISSIVFWGINTVNAAMTDEAINYENGKVYSGIINAEKVSTNYYKIQIAKKSHLIINVTSTGDVSCNLAALNVTLFNSSGKVIIKPADFYFTYDKIQGIFKSSQYRVVNAGTYYIELGTGLGADIKYNMNMEISEKKSTDQTAVDSSIVTGIDANDYEMGETYSGTVNAESISADNYQVQVSKKSCLSINITSTGWVPYNSAALNVRIFDINGKDIIVPKDLNFTYDKIRGVYVANENRTFDAGIYYIELSTSLGADIRYTVNMVTKEVPAENTILTDEKSKATYKVTFSDTENATVEYIALTNKNTYEIVIPKTVTINGITYKVISVAPCAFKNNKQITKATIGANVKIIGKEAFSGCKKLRTVKMGNDVTVISSKTFFNCANLTKISIPAQVSKIDSSAFKNCKNLSSITVGPSVKTIGKEAFRGCGKLKNINIKSKKLKIVGKNAFKGIKPNARISVTSVKVKKLLRNKGQNKNVKIIKK</sequence>
<evidence type="ECO:0000313" key="2">
    <source>
        <dbReference type="Proteomes" id="UP000606720"/>
    </source>
</evidence>
<dbReference type="Pfam" id="PF13306">
    <property type="entry name" value="LRR_5"/>
    <property type="match status" value="1"/>
</dbReference>
<dbReference type="SUPFAM" id="SSF52058">
    <property type="entry name" value="L domain-like"/>
    <property type="match status" value="1"/>
</dbReference>
<gene>
    <name evidence="1" type="ORF">H8S17_06190</name>
</gene>
<dbReference type="InterPro" id="IPR026906">
    <property type="entry name" value="LRR_5"/>
</dbReference>